<evidence type="ECO:0000313" key="2">
    <source>
        <dbReference type="Proteomes" id="UP000001544"/>
    </source>
</evidence>
<dbReference type="Proteomes" id="UP000001544">
    <property type="component" value="Chromosome"/>
</dbReference>
<dbReference type="KEGG" id="bpf:BpOF4_03705"/>
<proteinExistence type="predicted"/>
<evidence type="ECO:0000313" key="1">
    <source>
        <dbReference type="EMBL" id="ADC48807.1"/>
    </source>
</evidence>
<dbReference type="HOGENOM" id="CLU_2448519_0_0_9"/>
<dbReference type="AlphaFoldDB" id="D3FX52"/>
<organism evidence="1 2">
    <name type="scientific">Alkalihalophilus pseudofirmus (strain ATCC BAA-2126 / JCM 17055 / OF4)</name>
    <name type="common">Bacillus pseudofirmus</name>
    <dbReference type="NCBI Taxonomy" id="398511"/>
    <lineage>
        <taxon>Bacteria</taxon>
        <taxon>Bacillati</taxon>
        <taxon>Bacillota</taxon>
        <taxon>Bacilli</taxon>
        <taxon>Bacillales</taxon>
        <taxon>Bacillaceae</taxon>
        <taxon>Alkalihalophilus</taxon>
    </lineage>
</organism>
<gene>
    <name evidence="1" type="ordered locus">BpOF4_03705</name>
</gene>
<dbReference type="EMBL" id="CP001878">
    <property type="protein sequence ID" value="ADC48807.1"/>
    <property type="molecule type" value="Genomic_DNA"/>
</dbReference>
<name>D3FX52_ALKPO</name>
<sequence>MIDSERITKEMNNAKELSEKYRNEADIFDVTRRILAGSILQLAKQGLSIVFGQTINFPQEPKIEDSFVATIIFAGSEEGHRLAPSLPSF</sequence>
<accession>D3FX52</accession>
<reference evidence="1 2" key="1">
    <citation type="journal article" date="2011" name="Environ. Microbiol.">
        <title>Genome of alkaliphilic Bacillus pseudofirmus OF4 reveals adaptations that support the ability to grow in an external pH range from 7.5 to 11.4.</title>
        <authorList>
            <person name="Janto B."/>
            <person name="Ahmed A."/>
            <person name="Ito M."/>
            <person name="Liu J."/>
            <person name="Hicks D.B."/>
            <person name="Pagni S."/>
            <person name="Fackelmayer O.J."/>
            <person name="Smith T.A."/>
            <person name="Earl J."/>
            <person name="Elbourne L.D."/>
            <person name="Hassan K."/>
            <person name="Paulsen I.T."/>
            <person name="Kolsto A.B."/>
            <person name="Tourasse N.J."/>
            <person name="Ehrlich G.D."/>
            <person name="Boissy R."/>
            <person name="Ivey D.M."/>
            <person name="Li G."/>
            <person name="Xue Y."/>
            <person name="Ma Y."/>
            <person name="Hu F.Z."/>
            <person name="Krulwich T.A."/>
        </authorList>
    </citation>
    <scope>NUCLEOTIDE SEQUENCE [LARGE SCALE GENOMIC DNA]</scope>
    <source>
        <strain evidence="2">ATCC BAA-2126 / JCM 17055 / OF4</strain>
    </source>
</reference>
<protein>
    <submittedName>
        <fullName evidence="1">Uncharacterized protein</fullName>
    </submittedName>
</protein>
<keyword evidence="2" id="KW-1185">Reference proteome</keyword>
<dbReference type="STRING" id="398511.BpOF4_03705"/>